<proteinExistence type="predicted"/>
<name>A0ABT7PSP8_9BACT</name>
<protein>
    <submittedName>
        <fullName evidence="1">Uncharacterized protein</fullName>
    </submittedName>
</protein>
<dbReference type="Proteomes" id="UP001239462">
    <property type="component" value="Unassembled WGS sequence"/>
</dbReference>
<accession>A0ABT7PSP8</accession>
<comment type="caution">
    <text evidence="1">The sequence shown here is derived from an EMBL/GenBank/DDBJ whole genome shotgun (WGS) entry which is preliminary data.</text>
</comment>
<reference evidence="1 2" key="1">
    <citation type="submission" date="2023-06" db="EMBL/GenBank/DDBJ databases">
        <title>Roseiconus lacunae JC819 isolated from Gulf of Mannar region, Tamil Nadu.</title>
        <authorList>
            <person name="Pk S."/>
            <person name="Ch S."/>
            <person name="Ch V.R."/>
        </authorList>
    </citation>
    <scope>NUCLEOTIDE SEQUENCE [LARGE SCALE GENOMIC DNA]</scope>
    <source>
        <strain evidence="1 2">JC819</strain>
    </source>
</reference>
<dbReference type="RefSeq" id="WP_289167653.1">
    <property type="nucleotide sequence ID" value="NZ_JASZZN010000104.1"/>
</dbReference>
<keyword evidence="2" id="KW-1185">Reference proteome</keyword>
<sequence length="278" mass="31204">MIPDDLTQFLESGRQLTYDTESSIVGAITLKALDDLSHSIIRVFPGCQSITDDPYESLDGTYHIGVVDLIAASNKYSPEGMFCWIPSLKTLASIDSEHGDVIAFPNVSWSMVVRNPLEYLEAQWGVSRAGKRLFPWLHFPYVAEDFDIQLSPYPDSCELHNSSIRKRRNNRHPLFEVIRDTDPEGWFAVARDQFPYAGVPASERKMHSCKQCSKAEYLWVAKMFDEIPSATVKANAAGFVKCPNCETHFYAGDQDVFLDGMHSCGQKINVLSHDAGKT</sequence>
<dbReference type="EMBL" id="JASZZN010000104">
    <property type="protein sequence ID" value="MDM4019529.1"/>
    <property type="molecule type" value="Genomic_DNA"/>
</dbReference>
<evidence type="ECO:0000313" key="1">
    <source>
        <dbReference type="EMBL" id="MDM4019529.1"/>
    </source>
</evidence>
<organism evidence="1 2">
    <name type="scientific">Roseiconus lacunae</name>
    <dbReference type="NCBI Taxonomy" id="2605694"/>
    <lineage>
        <taxon>Bacteria</taxon>
        <taxon>Pseudomonadati</taxon>
        <taxon>Planctomycetota</taxon>
        <taxon>Planctomycetia</taxon>
        <taxon>Pirellulales</taxon>
        <taxon>Pirellulaceae</taxon>
        <taxon>Roseiconus</taxon>
    </lineage>
</organism>
<gene>
    <name evidence="1" type="ORF">QTN89_29015</name>
</gene>
<evidence type="ECO:0000313" key="2">
    <source>
        <dbReference type="Proteomes" id="UP001239462"/>
    </source>
</evidence>